<gene>
    <name evidence="1" type="ORF">ACH5RR_037888</name>
</gene>
<dbReference type="EMBL" id="JBJUIK010000015">
    <property type="protein sequence ID" value="KAL3503439.1"/>
    <property type="molecule type" value="Genomic_DNA"/>
</dbReference>
<name>A0ABD2YB69_9GENT</name>
<dbReference type="AlphaFoldDB" id="A0ABD2YB69"/>
<proteinExistence type="predicted"/>
<evidence type="ECO:0000313" key="2">
    <source>
        <dbReference type="Proteomes" id="UP001630127"/>
    </source>
</evidence>
<keyword evidence="2" id="KW-1185">Reference proteome</keyword>
<organism evidence="1 2">
    <name type="scientific">Cinchona calisaya</name>
    <dbReference type="NCBI Taxonomy" id="153742"/>
    <lineage>
        <taxon>Eukaryota</taxon>
        <taxon>Viridiplantae</taxon>
        <taxon>Streptophyta</taxon>
        <taxon>Embryophyta</taxon>
        <taxon>Tracheophyta</taxon>
        <taxon>Spermatophyta</taxon>
        <taxon>Magnoliopsida</taxon>
        <taxon>eudicotyledons</taxon>
        <taxon>Gunneridae</taxon>
        <taxon>Pentapetalae</taxon>
        <taxon>asterids</taxon>
        <taxon>lamiids</taxon>
        <taxon>Gentianales</taxon>
        <taxon>Rubiaceae</taxon>
        <taxon>Cinchonoideae</taxon>
        <taxon>Cinchoneae</taxon>
        <taxon>Cinchona</taxon>
    </lineage>
</organism>
<evidence type="ECO:0000313" key="1">
    <source>
        <dbReference type="EMBL" id="KAL3503439.1"/>
    </source>
</evidence>
<dbReference type="Proteomes" id="UP001630127">
    <property type="component" value="Unassembled WGS sequence"/>
</dbReference>
<protein>
    <submittedName>
        <fullName evidence="1">Uncharacterized protein</fullName>
    </submittedName>
</protein>
<sequence length="130" mass="14318">MPSSHLKNLRHRRRSGKIRLLHRRPPSETVRKPFADIGGGIGSFCLLLITESARLLSEEISAILRGDLDYDLDSLHDSPNDGDESFSNVLHGPWTLCSSNNKISMVGKKYHGSGSRNGSLIVVRKIVSIG</sequence>
<accession>A0ABD2YB69</accession>
<comment type="caution">
    <text evidence="1">The sequence shown here is derived from an EMBL/GenBank/DDBJ whole genome shotgun (WGS) entry which is preliminary data.</text>
</comment>
<reference evidence="1 2" key="1">
    <citation type="submission" date="2024-11" db="EMBL/GenBank/DDBJ databases">
        <title>A near-complete genome assembly of Cinchona calisaya.</title>
        <authorList>
            <person name="Lian D.C."/>
            <person name="Zhao X.W."/>
            <person name="Wei L."/>
        </authorList>
    </citation>
    <scope>NUCLEOTIDE SEQUENCE [LARGE SCALE GENOMIC DNA]</scope>
    <source>
        <tissue evidence="1">Nenye</tissue>
    </source>
</reference>